<dbReference type="SUPFAM" id="SSF56059">
    <property type="entry name" value="Glutathione synthetase ATP-binding domain-like"/>
    <property type="match status" value="1"/>
</dbReference>
<reference evidence="1 2" key="1">
    <citation type="submission" date="2021-01" db="EMBL/GenBank/DDBJ databases">
        <title>FDA dAtabase for Regulatory Grade micrObial Sequences (FDA-ARGOS): Supporting development and validation of Infectious Disease Dx tests.</title>
        <authorList>
            <person name="Nelson B."/>
            <person name="Plummer A."/>
            <person name="Tallon L."/>
            <person name="Sadzewicz L."/>
            <person name="Zhao X."/>
            <person name="Boylan J."/>
            <person name="Ott S."/>
            <person name="Bowen H."/>
            <person name="Vavikolanu K."/>
            <person name="Mehta A."/>
            <person name="Aluvathingal J."/>
            <person name="Nadendla S."/>
            <person name="Myers T."/>
            <person name="Yan Y."/>
            <person name="Sichtig H."/>
        </authorList>
    </citation>
    <scope>NUCLEOTIDE SEQUENCE [LARGE SCALE GENOMIC DNA]</scope>
    <source>
        <strain evidence="1 2">FDAARGOS_1161</strain>
    </source>
</reference>
<keyword evidence="2" id="KW-1185">Reference proteome</keyword>
<proteinExistence type="predicted"/>
<evidence type="ECO:0000313" key="2">
    <source>
        <dbReference type="Proteomes" id="UP000595254"/>
    </source>
</evidence>
<dbReference type="GO" id="GO:0005737">
    <property type="term" value="C:cytoplasm"/>
    <property type="evidence" value="ECO:0007669"/>
    <property type="project" value="TreeGrafter"/>
</dbReference>
<evidence type="ECO:0000313" key="1">
    <source>
        <dbReference type="EMBL" id="QQT02157.1"/>
    </source>
</evidence>
<gene>
    <name evidence="1" type="ORF">I6J18_10120</name>
</gene>
<name>A0A974S1Z0_PERPY</name>
<dbReference type="Pfam" id="PF14398">
    <property type="entry name" value="ATPgrasp_YheCD"/>
    <property type="match status" value="1"/>
</dbReference>
<organism evidence="1 2">
    <name type="scientific">Peribacillus psychrosaccharolyticus</name>
    <name type="common">Bacillus psychrosaccharolyticus</name>
    <dbReference type="NCBI Taxonomy" id="1407"/>
    <lineage>
        <taxon>Bacteria</taxon>
        <taxon>Bacillati</taxon>
        <taxon>Bacillota</taxon>
        <taxon>Bacilli</taxon>
        <taxon>Bacillales</taxon>
        <taxon>Bacillaceae</taxon>
        <taxon>Peribacillus</taxon>
    </lineage>
</organism>
<dbReference type="RefSeq" id="WP_040376578.1">
    <property type="nucleotide sequence ID" value="NZ_CP068053.1"/>
</dbReference>
<dbReference type="PANTHER" id="PTHR21621:SF0">
    <property type="entry name" value="BETA-CITRYLGLUTAMATE SYNTHASE B-RELATED"/>
    <property type="match status" value="1"/>
</dbReference>
<dbReference type="GO" id="GO:0016879">
    <property type="term" value="F:ligase activity, forming carbon-nitrogen bonds"/>
    <property type="evidence" value="ECO:0007669"/>
    <property type="project" value="TreeGrafter"/>
</dbReference>
<protein>
    <submittedName>
        <fullName evidence="1">YheC/YheD family protein</fullName>
    </submittedName>
</protein>
<sequence>MKVLENRAFILTAGNVPENKDSIYISKSLLKKWELNHGDSIFVKAGINQLSLQIRQLPGRDSLVKLAEESMQVLLIPLLTFPVRVQYYPNENRLTIGPILALLTNHTPNSLNGTFDNDIFYRELSSYCNEQGFIFYLLKLQTLEDSQVLGYYPTEDHWERTILPMPNVIYNRLHSRKLEKSVDFQHFVLRLQELAIPLFNGGFLSKWEVHELLSAENSLLPFLPETVPLKIESDFITFLLKHPAVYVKPSFGSQGKNICKLTQTSEGWVIEHSNNLTSFLVESEAEVFRILKKQSRKRSYIIQKGISLFELDDQKTDFRVLLIKNKQHNWKIVSIIARTGHAGHIVSNLARGGEMENGLEFLLTIFEPAKAYEIYQTLSQLALKTAEVLSTSRSDLFGELGIDLALDTDYFPWIIEVNSKPSKKFIGNYVRFRPSVRKIIDYMYALYLNTD</sequence>
<dbReference type="EMBL" id="CP068053">
    <property type="protein sequence ID" value="QQT02157.1"/>
    <property type="molecule type" value="Genomic_DNA"/>
</dbReference>
<dbReference type="Proteomes" id="UP000595254">
    <property type="component" value="Chromosome"/>
</dbReference>
<dbReference type="AlphaFoldDB" id="A0A974S1Z0"/>
<dbReference type="Gene3D" id="3.30.470.20">
    <property type="entry name" value="ATP-grasp fold, B domain"/>
    <property type="match status" value="1"/>
</dbReference>
<dbReference type="InterPro" id="IPR026838">
    <property type="entry name" value="YheC/D"/>
</dbReference>
<accession>A0A974S1Z0</accession>
<dbReference type="PANTHER" id="PTHR21621">
    <property type="entry name" value="RIBOSOMAL PROTEIN S6 MODIFICATION PROTEIN"/>
    <property type="match status" value="1"/>
</dbReference>
<dbReference type="KEGG" id="ppsr:I6J18_10120"/>